<dbReference type="InterPro" id="IPR011110">
    <property type="entry name" value="Reg_prop"/>
</dbReference>
<dbReference type="InterPro" id="IPR036890">
    <property type="entry name" value="HATPase_C_sf"/>
</dbReference>
<dbReference type="PROSITE" id="PS50110">
    <property type="entry name" value="RESPONSE_REGULATORY"/>
    <property type="match status" value="1"/>
</dbReference>
<dbReference type="PANTHER" id="PTHR43547:SF2">
    <property type="entry name" value="HYBRID SIGNAL TRANSDUCTION HISTIDINE KINASE C"/>
    <property type="match status" value="1"/>
</dbReference>
<dbReference type="EMBL" id="JACVXB010000003">
    <property type="protein sequence ID" value="MBD0832199.1"/>
    <property type="molecule type" value="Genomic_DNA"/>
</dbReference>
<dbReference type="Pfam" id="PF00072">
    <property type="entry name" value="Response_reg"/>
    <property type="match status" value="1"/>
</dbReference>
<dbReference type="Gene3D" id="3.40.50.2300">
    <property type="match status" value="1"/>
</dbReference>
<dbReference type="InterPro" id="IPR011006">
    <property type="entry name" value="CheY-like_superfamily"/>
</dbReference>
<accession>A0A8J6UCB2</accession>
<dbReference type="PROSITE" id="PS50109">
    <property type="entry name" value="HIS_KIN"/>
    <property type="match status" value="1"/>
</dbReference>
<keyword evidence="5" id="KW-0547">Nucleotide-binding</keyword>
<evidence type="ECO:0000256" key="2">
    <source>
        <dbReference type="ARBA" id="ARBA00012438"/>
    </source>
</evidence>
<dbReference type="SUPFAM" id="SSF101898">
    <property type="entry name" value="NHL repeat"/>
    <property type="match status" value="1"/>
</dbReference>
<evidence type="ECO:0000313" key="15">
    <source>
        <dbReference type="EMBL" id="MBD0832199.1"/>
    </source>
</evidence>
<sequence length="1350" mass="154507">MKRYFAIIILIIGFLSLNAQQLNFEHYNDKDGLSHNSVRHITQDSQGFLWLGTFSGLNRFDGYQFKSYTSVSLEEQGIYHDDITELTFDKNSNCLWVGTRKGLTRFNIDTQKFKTFLPDTSKVGTLPDEEIRSIYVDKFKRVWVGTKYAGAYLFHIDEERFEKINLPGFKYVKEIVEDKNGNVWVGSFDSAGVAKIVMDNVGNFTEIKNYTLSIPDSKKINPYINFIFEDSKSDIFIGTREGLYKLNKSSNVFTNLYINDKVIREKLGPYFLSVAQAPDGKYWVGTLGGLLVCDNLEDIQKGSYNWYYSVLSDDASLVDNLISALYFDPSGVLWIGTEEGLDKYDPYKNQFILNRGISNHIGNQAPRIRGFAKTYNDNVIVATWHNGLFLIKKDQSIMPLFNNNTNIACIYSTDGKTFFCGLWDGRILIYDYLKNAAKIVEIGFTNTPVFSFLKLGTDELMVGSFGEGAIVLDLEKQKPNPSYGTIIPNYQIHNIRQNGENVWMATETGVVKYNLSNKEVKIYEHKANTSSGLPNNNVSDVLIDPYKNIWVSTRTSVARYNPELDDFNIVTELSELKGKWVTDLTIDGDEILWLNINNNKIGKYDIKHKIFNYYQVDSGNRLDVFSSSGFYNFKDSKIYIAGKEGVVYFSINSIKKNNYSPKPVITEFKIDNKQILPGTKINDQVPFKRDVNFSKNVVLDYKNRSFSIQFASPAFSNVRQNKFQYMLEGFDKDWNETSSDARTVMYTNLYSKNYIFKIKSCNSDGVWSEVSQYHIKVKPTFWLTYKGISIIVFVLSILIYFSRNQIKSRLKLKQELLLEKVKRERDEKLNSEKLRFFTNISHELRTPLTLILGPAKQLLHQKQPNSYEQSRLNLIYQNANRLLRLVNQILDFRRAETGTLGLTISEIDIVVPTKNIFNSFVELAQTKNINFNLNIEEEPLICFLDIDKYNKILFNLLSNAMKFTDNYGNVDLFLGLKEREQNILKVEVSDDGIGIPEQSQEKIFSRFYQAQNSKSSTTGTGIGLSLVKALVEIHKGNIYVESQPNKGSVFTVELPIEKETYSNAELVEFTGTATTHEQMPYKLNEAIINNLEVKRPKSNTDIKPNILVLDDNAELRKYVADYLSEDYMVYQAENGKEGLEICRKVKPVLCVADVMMPVMDGFEFVEELKADENLSHIAVVLLTALAENENRIKGYTIGVDGYLVKPFDPDLLKTRIDNVIKIHSDLKRKFSGEVESDVIDLAHSERDIQLVSKIKSVIDENINEPKLTPGFLSKELAMSSSKLYRKITQLTDLSPNEFIRTVRLKKSAQLLKTKNYNVSEVAGMVGFNDPLYFSRCFKKQFGYSPSTLLK</sequence>
<evidence type="ECO:0000256" key="11">
    <source>
        <dbReference type="PROSITE-ProRule" id="PRU00169"/>
    </source>
</evidence>
<dbReference type="InterPro" id="IPR036097">
    <property type="entry name" value="HisK_dim/P_sf"/>
</dbReference>
<evidence type="ECO:0000259" key="13">
    <source>
        <dbReference type="PROSITE" id="PS50109"/>
    </source>
</evidence>
<dbReference type="Pfam" id="PF00512">
    <property type="entry name" value="HisKA"/>
    <property type="match status" value="1"/>
</dbReference>
<keyword evidence="16" id="KW-1185">Reference proteome</keyword>
<dbReference type="SUPFAM" id="SSF55874">
    <property type="entry name" value="ATPase domain of HSP90 chaperone/DNA topoisomerase II/histidine kinase"/>
    <property type="match status" value="1"/>
</dbReference>
<keyword evidence="9" id="KW-0805">Transcription regulation</keyword>
<keyword evidence="8" id="KW-0902">Two-component regulatory system</keyword>
<dbReference type="SUPFAM" id="SSF52172">
    <property type="entry name" value="CheY-like"/>
    <property type="match status" value="1"/>
</dbReference>
<evidence type="ECO:0000256" key="3">
    <source>
        <dbReference type="ARBA" id="ARBA00022553"/>
    </source>
</evidence>
<dbReference type="GO" id="GO:0005524">
    <property type="term" value="F:ATP binding"/>
    <property type="evidence" value="ECO:0007669"/>
    <property type="project" value="UniProtKB-KW"/>
</dbReference>
<dbReference type="PRINTS" id="PR00344">
    <property type="entry name" value="BCTRLSENSOR"/>
</dbReference>
<dbReference type="InterPro" id="IPR009057">
    <property type="entry name" value="Homeodomain-like_sf"/>
</dbReference>
<dbReference type="InterPro" id="IPR001789">
    <property type="entry name" value="Sig_transdc_resp-reg_receiver"/>
</dbReference>
<dbReference type="InterPro" id="IPR013783">
    <property type="entry name" value="Ig-like_fold"/>
</dbReference>
<feature type="modified residue" description="4-aspartylphosphate" evidence="11">
    <location>
        <position position="1153"/>
    </location>
</feature>
<dbReference type="InterPro" id="IPR018060">
    <property type="entry name" value="HTH_AraC"/>
</dbReference>
<organism evidence="15 16">
    <name type="scientific">Aestuariibaculum sediminum</name>
    <dbReference type="NCBI Taxonomy" id="2770637"/>
    <lineage>
        <taxon>Bacteria</taxon>
        <taxon>Pseudomonadati</taxon>
        <taxon>Bacteroidota</taxon>
        <taxon>Flavobacteriia</taxon>
        <taxon>Flavobacteriales</taxon>
        <taxon>Flavobacteriaceae</taxon>
    </lineage>
</organism>
<dbReference type="InterPro" id="IPR003661">
    <property type="entry name" value="HisK_dim/P_dom"/>
</dbReference>
<protein>
    <recommendedName>
        <fullName evidence="2">histidine kinase</fullName>
        <ecNumber evidence="2">2.7.13.3</ecNumber>
    </recommendedName>
</protein>
<keyword evidence="4" id="KW-0808">Transferase</keyword>
<proteinExistence type="predicted"/>
<dbReference type="CDD" id="cd00082">
    <property type="entry name" value="HisKA"/>
    <property type="match status" value="1"/>
</dbReference>
<dbReference type="Gene3D" id="2.60.40.10">
    <property type="entry name" value="Immunoglobulins"/>
    <property type="match status" value="1"/>
</dbReference>
<dbReference type="FunFam" id="3.30.565.10:FF:000037">
    <property type="entry name" value="Hybrid sensor histidine kinase/response regulator"/>
    <property type="match status" value="1"/>
</dbReference>
<comment type="caution">
    <text evidence="15">The sequence shown here is derived from an EMBL/GenBank/DDBJ whole genome shotgun (WGS) entry which is preliminary data.</text>
</comment>
<dbReference type="GO" id="GO:0043565">
    <property type="term" value="F:sequence-specific DNA binding"/>
    <property type="evidence" value="ECO:0007669"/>
    <property type="project" value="InterPro"/>
</dbReference>
<dbReference type="InterPro" id="IPR011047">
    <property type="entry name" value="Quinoprotein_ADH-like_sf"/>
</dbReference>
<dbReference type="InterPro" id="IPR005467">
    <property type="entry name" value="His_kinase_dom"/>
</dbReference>
<dbReference type="GO" id="GO:0000155">
    <property type="term" value="F:phosphorelay sensor kinase activity"/>
    <property type="evidence" value="ECO:0007669"/>
    <property type="project" value="InterPro"/>
</dbReference>
<feature type="domain" description="Response regulatory" evidence="14">
    <location>
        <begin position="1105"/>
        <end position="1220"/>
    </location>
</feature>
<keyword evidence="7" id="KW-0067">ATP-binding</keyword>
<evidence type="ECO:0000256" key="5">
    <source>
        <dbReference type="ARBA" id="ARBA00022741"/>
    </source>
</evidence>
<keyword evidence="6" id="KW-0418">Kinase</keyword>
<evidence type="ECO:0000256" key="1">
    <source>
        <dbReference type="ARBA" id="ARBA00000085"/>
    </source>
</evidence>
<evidence type="ECO:0000256" key="6">
    <source>
        <dbReference type="ARBA" id="ARBA00022777"/>
    </source>
</evidence>
<dbReference type="InterPro" id="IPR004358">
    <property type="entry name" value="Sig_transdc_His_kin-like_C"/>
</dbReference>
<dbReference type="PANTHER" id="PTHR43547">
    <property type="entry name" value="TWO-COMPONENT HISTIDINE KINASE"/>
    <property type="match status" value="1"/>
</dbReference>
<dbReference type="InterPro" id="IPR003594">
    <property type="entry name" value="HATPase_dom"/>
</dbReference>
<evidence type="ECO:0000256" key="9">
    <source>
        <dbReference type="ARBA" id="ARBA00023015"/>
    </source>
</evidence>
<dbReference type="InterPro" id="IPR015943">
    <property type="entry name" value="WD40/YVTN_repeat-like_dom_sf"/>
</dbReference>
<dbReference type="Pfam" id="PF07495">
    <property type="entry name" value="Y_Y_Y"/>
    <property type="match status" value="1"/>
</dbReference>
<feature type="domain" description="HTH araC/xylS-type" evidence="12">
    <location>
        <begin position="1252"/>
        <end position="1350"/>
    </location>
</feature>
<evidence type="ECO:0000259" key="12">
    <source>
        <dbReference type="PROSITE" id="PS01124"/>
    </source>
</evidence>
<feature type="domain" description="Histidine kinase" evidence="13">
    <location>
        <begin position="839"/>
        <end position="1058"/>
    </location>
</feature>
<keyword evidence="3 11" id="KW-0597">Phosphoprotein</keyword>
<dbReference type="SUPFAM" id="SSF47384">
    <property type="entry name" value="Homodimeric domain of signal transducing histidine kinase"/>
    <property type="match status" value="1"/>
</dbReference>
<dbReference type="SMART" id="SM00388">
    <property type="entry name" value="HisKA"/>
    <property type="match status" value="1"/>
</dbReference>
<dbReference type="InterPro" id="IPR011123">
    <property type="entry name" value="Y_Y_Y"/>
</dbReference>
<dbReference type="SMART" id="SM00448">
    <property type="entry name" value="REC"/>
    <property type="match status" value="1"/>
</dbReference>
<dbReference type="GO" id="GO:0003700">
    <property type="term" value="F:DNA-binding transcription factor activity"/>
    <property type="evidence" value="ECO:0007669"/>
    <property type="project" value="InterPro"/>
</dbReference>
<dbReference type="RefSeq" id="WP_188229987.1">
    <property type="nucleotide sequence ID" value="NZ_JACVXB010000003.1"/>
</dbReference>
<dbReference type="Proteomes" id="UP000600588">
    <property type="component" value="Unassembled WGS sequence"/>
</dbReference>
<dbReference type="SUPFAM" id="SSF46689">
    <property type="entry name" value="Homeodomain-like"/>
    <property type="match status" value="1"/>
</dbReference>
<dbReference type="Gene3D" id="1.10.287.130">
    <property type="match status" value="1"/>
</dbReference>
<dbReference type="EC" id="2.7.13.3" evidence="2"/>
<gene>
    <name evidence="15" type="ORF">ICJ83_08645</name>
</gene>
<evidence type="ECO:0000256" key="10">
    <source>
        <dbReference type="ARBA" id="ARBA00023163"/>
    </source>
</evidence>
<dbReference type="Gene3D" id="1.10.10.60">
    <property type="entry name" value="Homeodomain-like"/>
    <property type="match status" value="2"/>
</dbReference>
<comment type="catalytic activity">
    <reaction evidence="1">
        <text>ATP + protein L-histidine = ADP + protein N-phospho-L-histidine.</text>
        <dbReference type="EC" id="2.7.13.3"/>
    </reaction>
</comment>
<evidence type="ECO:0000259" key="14">
    <source>
        <dbReference type="PROSITE" id="PS50110"/>
    </source>
</evidence>
<evidence type="ECO:0000256" key="7">
    <source>
        <dbReference type="ARBA" id="ARBA00022840"/>
    </source>
</evidence>
<dbReference type="PROSITE" id="PS01124">
    <property type="entry name" value="HTH_ARAC_FAMILY_2"/>
    <property type="match status" value="1"/>
</dbReference>
<dbReference type="SMART" id="SM00387">
    <property type="entry name" value="HATPase_c"/>
    <property type="match status" value="1"/>
</dbReference>
<keyword evidence="10" id="KW-0804">Transcription</keyword>
<dbReference type="FunFam" id="1.10.287.130:FF:000034">
    <property type="entry name" value="Two-component system sensor histidine kinase/response regulator"/>
    <property type="match status" value="1"/>
</dbReference>
<dbReference type="Gene3D" id="3.30.565.10">
    <property type="entry name" value="Histidine kinase-like ATPase, C-terminal domain"/>
    <property type="match status" value="1"/>
</dbReference>
<dbReference type="SMART" id="SM00342">
    <property type="entry name" value="HTH_ARAC"/>
    <property type="match status" value="1"/>
</dbReference>
<evidence type="ECO:0000313" key="16">
    <source>
        <dbReference type="Proteomes" id="UP000600588"/>
    </source>
</evidence>
<evidence type="ECO:0000256" key="4">
    <source>
        <dbReference type="ARBA" id="ARBA00022679"/>
    </source>
</evidence>
<dbReference type="Pfam" id="PF07494">
    <property type="entry name" value="Reg_prop"/>
    <property type="match status" value="4"/>
</dbReference>
<dbReference type="SUPFAM" id="SSF50998">
    <property type="entry name" value="Quinoprotein alcohol dehydrogenase-like"/>
    <property type="match status" value="1"/>
</dbReference>
<evidence type="ECO:0000256" key="8">
    <source>
        <dbReference type="ARBA" id="ARBA00023012"/>
    </source>
</evidence>
<reference evidence="15 16" key="1">
    <citation type="submission" date="2020-09" db="EMBL/GenBank/DDBJ databases">
        <title>TT11 complete genome.</title>
        <authorList>
            <person name="Wu Z."/>
        </authorList>
    </citation>
    <scope>NUCLEOTIDE SEQUENCE [LARGE SCALE GENOMIC DNA]</scope>
    <source>
        <strain evidence="15 16">TT11</strain>
    </source>
</reference>
<name>A0A8J6UCB2_9FLAO</name>
<dbReference type="Pfam" id="PF02518">
    <property type="entry name" value="HATPase_c"/>
    <property type="match status" value="1"/>
</dbReference>
<dbReference type="Pfam" id="PF12833">
    <property type="entry name" value="HTH_18"/>
    <property type="match status" value="1"/>
</dbReference>
<dbReference type="Gene3D" id="2.130.10.10">
    <property type="entry name" value="YVTN repeat-like/Quinoprotein amine dehydrogenase"/>
    <property type="match status" value="3"/>
</dbReference>